<accession>A0A7C9MJ86</accession>
<feature type="binding site" evidence="8">
    <location>
        <position position="90"/>
    </location>
    <ligand>
        <name>ATP</name>
        <dbReference type="ChEBI" id="CHEBI:30616"/>
    </ligand>
</feature>
<sequence>MMLTMHFDNSYGRLPERFYTRMPPTPVSAPALIKVNTALAKRLGIDPDALSSHEGVAALAGNAVPEGADPLAQVYAGHQFGGFSPRLGDGRALLLGEVLAPDGARFDIQLKGSGPTPYSRMGDGRAWLGPVLREYLVSEAMEALGVPTTRALAAVLTGDTVVREAPLPGAVLTRVAASHIRVGTFQYFASQGDHDALRDLTEHAIARHAPDADGPLGLLAEVTRRQASLIARWMGLGFIHGVMNTDNMTISGETIDYGPCAFMDAYHPMRVFSSIDTGGRYAYARQPDIALWNLAQLATSLLLIMGEDKDAALEAAQGVIDGFPDLFRAEWLRIFRAKIGLTTIEDGDTALIHRLLDVMAAGGSDFTNTFRALHSDVAADQFADRDAFEDWAREWRDRLEREDATPEDRAATMDRVNPAVIPRTHRIEEAIQAGVAGDFEPFEALLATLARPFDVPENTALMRPPTEDEVVPQTFCGT</sequence>
<keyword evidence="4 8" id="KW-0479">Metal-binding</keyword>
<feature type="binding site" evidence="8">
    <location>
        <position position="247"/>
    </location>
    <ligand>
        <name>Mg(2+)</name>
        <dbReference type="ChEBI" id="CHEBI:18420"/>
    </ligand>
</feature>
<gene>
    <name evidence="8" type="primary">ydiU</name>
    <name evidence="8" type="synonym">selO</name>
    <name evidence="9" type="ORF">GQ651_06820</name>
</gene>
<dbReference type="GO" id="GO:0000287">
    <property type="term" value="F:magnesium ion binding"/>
    <property type="evidence" value="ECO:0007669"/>
    <property type="project" value="UniProtKB-UniRule"/>
</dbReference>
<reference evidence="9 10" key="1">
    <citation type="submission" date="2019-12" db="EMBL/GenBank/DDBJ databases">
        <authorList>
            <person name="Lee S.D."/>
        </authorList>
    </citation>
    <scope>NUCLEOTIDE SEQUENCE [LARGE SCALE GENOMIC DNA]</scope>
    <source>
        <strain evidence="9 10">GH1-50</strain>
    </source>
</reference>
<proteinExistence type="inferred from homology"/>
<evidence type="ECO:0000256" key="2">
    <source>
        <dbReference type="ARBA" id="ARBA00022679"/>
    </source>
</evidence>
<feature type="binding site" evidence="8">
    <location>
        <position position="88"/>
    </location>
    <ligand>
        <name>ATP</name>
        <dbReference type="ChEBI" id="CHEBI:30616"/>
    </ligand>
</feature>
<evidence type="ECO:0000313" key="10">
    <source>
        <dbReference type="Proteomes" id="UP000480350"/>
    </source>
</evidence>
<protein>
    <recommendedName>
        <fullName evidence="8">Protein nucleotidyltransferase YdiU</fullName>
        <ecNumber evidence="8">2.7.7.-</ecNumber>
    </recommendedName>
    <alternativeName>
        <fullName evidence="8">Protein adenylyltransferase YdiU</fullName>
        <ecNumber evidence="8">2.7.7.108</ecNumber>
    </alternativeName>
    <alternativeName>
        <fullName evidence="8">Protein uridylyltransferase YdiU</fullName>
        <ecNumber evidence="8">2.7.7.-</ecNumber>
    </alternativeName>
</protein>
<comment type="cofactor">
    <cofactor evidence="8">
        <name>Mg(2+)</name>
        <dbReference type="ChEBI" id="CHEBI:18420"/>
    </cofactor>
    <cofactor evidence="8">
        <name>Mn(2+)</name>
        <dbReference type="ChEBI" id="CHEBI:29035"/>
    </cofactor>
</comment>
<organism evidence="9 10">
    <name type="scientific">Kangsaoukella pontilimi</name>
    <dbReference type="NCBI Taxonomy" id="2691042"/>
    <lineage>
        <taxon>Bacteria</taxon>
        <taxon>Pseudomonadati</taxon>
        <taxon>Pseudomonadota</taxon>
        <taxon>Alphaproteobacteria</taxon>
        <taxon>Rhodobacterales</taxon>
        <taxon>Paracoccaceae</taxon>
        <taxon>Kangsaoukella</taxon>
    </lineage>
</organism>
<dbReference type="EMBL" id="WUPT01000001">
    <property type="protein sequence ID" value="MXQ07555.1"/>
    <property type="molecule type" value="Genomic_DNA"/>
</dbReference>
<feature type="binding site" evidence="8">
    <location>
        <position position="123"/>
    </location>
    <ligand>
        <name>ATP</name>
        <dbReference type="ChEBI" id="CHEBI:30616"/>
    </ligand>
</feature>
<comment type="catalytic activity">
    <reaction evidence="8">
        <text>L-histidyl-[protein] + UTP = N(tele)-(5'-uridylyl)-L-histidyl-[protein] + diphosphate</text>
        <dbReference type="Rhea" id="RHEA:83891"/>
        <dbReference type="Rhea" id="RHEA-COMP:9745"/>
        <dbReference type="Rhea" id="RHEA-COMP:20239"/>
        <dbReference type="ChEBI" id="CHEBI:29979"/>
        <dbReference type="ChEBI" id="CHEBI:33019"/>
        <dbReference type="ChEBI" id="CHEBI:46398"/>
        <dbReference type="ChEBI" id="CHEBI:233474"/>
    </reaction>
</comment>
<keyword evidence="5 8" id="KW-0547">Nucleotide-binding</keyword>
<keyword evidence="7 8" id="KW-0460">Magnesium</keyword>
<evidence type="ECO:0000256" key="3">
    <source>
        <dbReference type="ARBA" id="ARBA00022695"/>
    </source>
</evidence>
<dbReference type="InterPro" id="IPR003846">
    <property type="entry name" value="SelO"/>
</dbReference>
<comment type="catalytic activity">
    <reaction evidence="8">
        <text>L-tyrosyl-[protein] + ATP = O-(5'-adenylyl)-L-tyrosyl-[protein] + diphosphate</text>
        <dbReference type="Rhea" id="RHEA:54288"/>
        <dbReference type="Rhea" id="RHEA-COMP:10136"/>
        <dbReference type="Rhea" id="RHEA-COMP:13846"/>
        <dbReference type="ChEBI" id="CHEBI:30616"/>
        <dbReference type="ChEBI" id="CHEBI:33019"/>
        <dbReference type="ChEBI" id="CHEBI:46858"/>
        <dbReference type="ChEBI" id="CHEBI:83624"/>
        <dbReference type="EC" id="2.7.7.108"/>
    </reaction>
</comment>
<evidence type="ECO:0000256" key="4">
    <source>
        <dbReference type="ARBA" id="ARBA00022723"/>
    </source>
</evidence>
<keyword evidence="3 8" id="KW-0548">Nucleotidyltransferase</keyword>
<dbReference type="EC" id="2.7.7.108" evidence="8"/>
<evidence type="ECO:0000256" key="7">
    <source>
        <dbReference type="ARBA" id="ARBA00022842"/>
    </source>
</evidence>
<dbReference type="NCBIfam" id="NF000658">
    <property type="entry name" value="PRK00029.1"/>
    <property type="match status" value="1"/>
</dbReference>
<feature type="active site" description="Proton acceptor" evidence="8">
    <location>
        <position position="246"/>
    </location>
</feature>
<evidence type="ECO:0000256" key="8">
    <source>
        <dbReference type="HAMAP-Rule" id="MF_00692"/>
    </source>
</evidence>
<dbReference type="RefSeq" id="WP_160763424.1">
    <property type="nucleotide sequence ID" value="NZ_WUPT01000001.1"/>
</dbReference>
<keyword evidence="2 8" id="KW-0808">Transferase</keyword>
<comment type="catalytic activity">
    <reaction evidence="8">
        <text>L-tyrosyl-[protein] + UTP = O-(5'-uridylyl)-L-tyrosyl-[protein] + diphosphate</text>
        <dbReference type="Rhea" id="RHEA:83887"/>
        <dbReference type="Rhea" id="RHEA-COMP:10136"/>
        <dbReference type="Rhea" id="RHEA-COMP:20238"/>
        <dbReference type="ChEBI" id="CHEBI:33019"/>
        <dbReference type="ChEBI" id="CHEBI:46398"/>
        <dbReference type="ChEBI" id="CHEBI:46858"/>
        <dbReference type="ChEBI" id="CHEBI:90602"/>
    </reaction>
</comment>
<dbReference type="GO" id="GO:0005524">
    <property type="term" value="F:ATP binding"/>
    <property type="evidence" value="ECO:0007669"/>
    <property type="project" value="UniProtKB-UniRule"/>
</dbReference>
<comment type="similarity">
    <text evidence="1 8">Belongs to the SELO family.</text>
</comment>
<keyword evidence="6 8" id="KW-0067">ATP-binding</keyword>
<comment type="catalytic activity">
    <reaction evidence="8">
        <text>L-threonyl-[protein] + ATP = 3-O-(5'-adenylyl)-L-threonyl-[protein] + diphosphate</text>
        <dbReference type="Rhea" id="RHEA:54292"/>
        <dbReference type="Rhea" id="RHEA-COMP:11060"/>
        <dbReference type="Rhea" id="RHEA-COMP:13847"/>
        <dbReference type="ChEBI" id="CHEBI:30013"/>
        <dbReference type="ChEBI" id="CHEBI:30616"/>
        <dbReference type="ChEBI" id="CHEBI:33019"/>
        <dbReference type="ChEBI" id="CHEBI:138113"/>
        <dbReference type="EC" id="2.7.7.108"/>
    </reaction>
</comment>
<feature type="binding site" evidence="8">
    <location>
        <position position="256"/>
    </location>
    <ligand>
        <name>Mg(2+)</name>
        <dbReference type="ChEBI" id="CHEBI:18420"/>
    </ligand>
</feature>
<comment type="function">
    <text evidence="8">Nucleotidyltransferase involved in the post-translational modification of proteins. It can catalyze the addition of adenosine monophosphate (AMP) or uridine monophosphate (UMP) to a protein, resulting in modifications known as AMPylation and UMPylation.</text>
</comment>
<name>A0A7C9MJ86_9RHOB</name>
<feature type="binding site" evidence="8">
    <location>
        <position position="111"/>
    </location>
    <ligand>
        <name>ATP</name>
        <dbReference type="ChEBI" id="CHEBI:30616"/>
    </ligand>
</feature>
<keyword evidence="10" id="KW-1185">Reference proteome</keyword>
<comment type="catalytic activity">
    <reaction evidence="8">
        <text>L-seryl-[protein] + UTP = O-(5'-uridylyl)-L-seryl-[protein] + diphosphate</text>
        <dbReference type="Rhea" id="RHEA:64604"/>
        <dbReference type="Rhea" id="RHEA-COMP:9863"/>
        <dbReference type="Rhea" id="RHEA-COMP:16635"/>
        <dbReference type="ChEBI" id="CHEBI:29999"/>
        <dbReference type="ChEBI" id="CHEBI:33019"/>
        <dbReference type="ChEBI" id="CHEBI:46398"/>
        <dbReference type="ChEBI" id="CHEBI:156051"/>
    </reaction>
</comment>
<evidence type="ECO:0000256" key="5">
    <source>
        <dbReference type="ARBA" id="ARBA00022741"/>
    </source>
</evidence>
<feature type="binding site" evidence="8">
    <location>
        <position position="181"/>
    </location>
    <ligand>
        <name>ATP</name>
        <dbReference type="ChEBI" id="CHEBI:30616"/>
    </ligand>
</feature>
<evidence type="ECO:0000313" key="9">
    <source>
        <dbReference type="EMBL" id="MXQ07555.1"/>
    </source>
</evidence>
<dbReference type="GO" id="GO:0030145">
    <property type="term" value="F:manganese ion binding"/>
    <property type="evidence" value="ECO:0007669"/>
    <property type="project" value="UniProtKB-UniRule"/>
</dbReference>
<dbReference type="PANTHER" id="PTHR32057:SF14">
    <property type="entry name" value="PROTEIN ADENYLYLTRANSFERASE SELO, MITOCHONDRIAL"/>
    <property type="match status" value="1"/>
</dbReference>
<dbReference type="PANTHER" id="PTHR32057">
    <property type="entry name" value="PROTEIN ADENYLYLTRANSFERASE SELO, MITOCHONDRIAL"/>
    <property type="match status" value="1"/>
</dbReference>
<dbReference type="EC" id="2.7.7.-" evidence="8"/>
<feature type="binding site" evidence="8">
    <location>
        <position position="256"/>
    </location>
    <ligand>
        <name>ATP</name>
        <dbReference type="ChEBI" id="CHEBI:30616"/>
    </ligand>
</feature>
<dbReference type="Proteomes" id="UP000480350">
    <property type="component" value="Unassembled WGS sequence"/>
</dbReference>
<keyword evidence="8" id="KW-0464">Manganese</keyword>
<dbReference type="Pfam" id="PF02696">
    <property type="entry name" value="SelO"/>
    <property type="match status" value="1"/>
</dbReference>
<evidence type="ECO:0000256" key="6">
    <source>
        <dbReference type="ARBA" id="ARBA00022840"/>
    </source>
</evidence>
<comment type="caution">
    <text evidence="9">The sequence shown here is derived from an EMBL/GenBank/DDBJ whole genome shotgun (WGS) entry which is preliminary data.</text>
</comment>
<reference evidence="9 10" key="2">
    <citation type="submission" date="2020-03" db="EMBL/GenBank/DDBJ databases">
        <title>Kangsaoukella pontilimi gen. nov., sp. nov., a new member of the family Rhodobacteraceae isolated from a tidal mudflat.</title>
        <authorList>
            <person name="Kim I.S."/>
        </authorList>
    </citation>
    <scope>NUCLEOTIDE SEQUENCE [LARGE SCALE GENOMIC DNA]</scope>
    <source>
        <strain evidence="9 10">GH1-50</strain>
    </source>
</reference>
<dbReference type="GO" id="GO:0070733">
    <property type="term" value="F:AMPylase activity"/>
    <property type="evidence" value="ECO:0007669"/>
    <property type="project" value="UniProtKB-EC"/>
</dbReference>
<comment type="catalytic activity">
    <reaction evidence="8">
        <text>L-seryl-[protein] + ATP = 3-O-(5'-adenylyl)-L-seryl-[protein] + diphosphate</text>
        <dbReference type="Rhea" id="RHEA:58120"/>
        <dbReference type="Rhea" id="RHEA-COMP:9863"/>
        <dbReference type="Rhea" id="RHEA-COMP:15073"/>
        <dbReference type="ChEBI" id="CHEBI:29999"/>
        <dbReference type="ChEBI" id="CHEBI:30616"/>
        <dbReference type="ChEBI" id="CHEBI:33019"/>
        <dbReference type="ChEBI" id="CHEBI:142516"/>
        <dbReference type="EC" id="2.7.7.108"/>
    </reaction>
</comment>
<feature type="binding site" evidence="8">
    <location>
        <position position="124"/>
    </location>
    <ligand>
        <name>ATP</name>
        <dbReference type="ChEBI" id="CHEBI:30616"/>
    </ligand>
</feature>
<dbReference type="HAMAP" id="MF_00692">
    <property type="entry name" value="SelO"/>
    <property type="match status" value="1"/>
</dbReference>
<dbReference type="AlphaFoldDB" id="A0A7C9MJ86"/>
<feature type="binding site" evidence="8">
    <location>
        <position position="174"/>
    </location>
    <ligand>
        <name>ATP</name>
        <dbReference type="ChEBI" id="CHEBI:30616"/>
    </ligand>
</feature>
<evidence type="ECO:0000256" key="1">
    <source>
        <dbReference type="ARBA" id="ARBA00009747"/>
    </source>
</evidence>
<feature type="binding site" evidence="8">
    <location>
        <position position="91"/>
    </location>
    <ligand>
        <name>ATP</name>
        <dbReference type="ChEBI" id="CHEBI:30616"/>
    </ligand>
</feature>